<reference evidence="1" key="1">
    <citation type="submission" date="2023-07" db="EMBL/GenBank/DDBJ databases">
        <authorList>
            <consortium name="CYATHOMIX"/>
        </authorList>
    </citation>
    <scope>NUCLEOTIDE SEQUENCE</scope>
    <source>
        <strain evidence="1">N/A</strain>
    </source>
</reference>
<evidence type="ECO:0000313" key="2">
    <source>
        <dbReference type="Proteomes" id="UP001176961"/>
    </source>
</evidence>
<accession>A0AA36DPD3</accession>
<name>A0AA36DPD3_CYLNA</name>
<dbReference type="EMBL" id="CATQJL010000001">
    <property type="protein sequence ID" value="CAJ0589697.1"/>
    <property type="molecule type" value="Genomic_DNA"/>
</dbReference>
<organism evidence="1 2">
    <name type="scientific">Cylicocyclus nassatus</name>
    <name type="common">Nematode worm</name>
    <dbReference type="NCBI Taxonomy" id="53992"/>
    <lineage>
        <taxon>Eukaryota</taxon>
        <taxon>Metazoa</taxon>
        <taxon>Ecdysozoa</taxon>
        <taxon>Nematoda</taxon>
        <taxon>Chromadorea</taxon>
        <taxon>Rhabditida</taxon>
        <taxon>Rhabditina</taxon>
        <taxon>Rhabditomorpha</taxon>
        <taxon>Strongyloidea</taxon>
        <taxon>Strongylidae</taxon>
        <taxon>Cylicocyclus</taxon>
    </lineage>
</organism>
<gene>
    <name evidence="1" type="ORF">CYNAS_LOCUS1680</name>
</gene>
<dbReference type="Proteomes" id="UP001176961">
    <property type="component" value="Unassembled WGS sequence"/>
</dbReference>
<proteinExistence type="predicted"/>
<comment type="caution">
    <text evidence="1">The sequence shown here is derived from an EMBL/GenBank/DDBJ whole genome shotgun (WGS) entry which is preliminary data.</text>
</comment>
<keyword evidence="2" id="KW-1185">Reference proteome</keyword>
<sequence>MHKNRLSIAQRVERNSNGLCTRTVAKMGLIQQASLPRKIHNRKSMIKPILRRHGRQWGGLVKEAVHKRWREDQDVTITRGTIRWYRLGKDLDFSFRINKEMKHMFERPDLTALRR</sequence>
<dbReference type="AlphaFoldDB" id="A0AA36DPD3"/>
<feature type="non-terminal residue" evidence="1">
    <location>
        <position position="115"/>
    </location>
</feature>
<evidence type="ECO:0000313" key="1">
    <source>
        <dbReference type="EMBL" id="CAJ0589697.1"/>
    </source>
</evidence>
<protein>
    <submittedName>
        <fullName evidence="1">Uncharacterized protein</fullName>
    </submittedName>
</protein>